<dbReference type="Proteomes" id="UP000476064">
    <property type="component" value="Chromosome"/>
</dbReference>
<dbReference type="Gene3D" id="3.40.50.300">
    <property type="entry name" value="P-loop containing nucleotide triphosphate hydrolases"/>
    <property type="match status" value="1"/>
</dbReference>
<keyword evidence="3" id="KW-1185">Reference proteome</keyword>
<name>A0A6C0G3Z7_9BACL</name>
<sequence length="384" mass="40927">MTKRNLIVAVNESDYIERLAEYIRHTSFGGSWQLTAFTNAAALRSFIRSGYPVDMLVAQPAMLDELGDLPGHPPTAAIVEHYGQSREERELLQYQPLPQLLQAMTSLYAAGGKQLMKPAVHGKGPAVVAVYSASGGTGKTTLSMHLAKHAGIAGLHSFYLNLEQWNVSLLADGMPGDEDFARLLYAMQSGADNGAAAVLANRKRYPSYSLDALAPSNNPDERLSLGADLAKKLIGAITAAGEYGLVIVDLDTRMDDMHVGAFEACDAVLWLTTPNAASRRKNKLAAGYAERKFGAAFTGQQRKFRFVQIGGTMNESAFADGGGRSDGSPGFGGGGEIDERAVRPDAVLPFVAEWACGDSTSGTGAMAPHYRGAVDALMRKLGIL</sequence>
<accession>A0A6C0G3Z7</accession>
<reference evidence="2 3" key="1">
    <citation type="submission" date="2020-01" db="EMBL/GenBank/DDBJ databases">
        <title>Paenibacillus sp. nov., isolated from tomato rhizosphere.</title>
        <authorList>
            <person name="Weon H.-Y."/>
            <person name="Lee S.A."/>
        </authorList>
    </citation>
    <scope>NUCLEOTIDE SEQUENCE [LARGE SCALE GENOMIC DNA]</scope>
    <source>
        <strain evidence="2 3">12200R-189</strain>
    </source>
</reference>
<proteinExistence type="predicted"/>
<protein>
    <recommendedName>
        <fullName evidence="4">ParA family protein</fullName>
    </recommendedName>
</protein>
<dbReference type="RefSeq" id="WP_162359224.1">
    <property type="nucleotide sequence ID" value="NZ_CP048209.1"/>
</dbReference>
<dbReference type="InterPro" id="IPR027417">
    <property type="entry name" value="P-loop_NTPase"/>
</dbReference>
<feature type="compositionally biased region" description="Gly residues" evidence="1">
    <location>
        <begin position="320"/>
        <end position="335"/>
    </location>
</feature>
<dbReference type="KEGG" id="plyc:GXP70_24290"/>
<dbReference type="Gene3D" id="3.40.50.10850">
    <property type="entry name" value="Ntrc-like two-domain protein"/>
    <property type="match status" value="1"/>
</dbReference>
<evidence type="ECO:0000313" key="2">
    <source>
        <dbReference type="EMBL" id="QHT62793.1"/>
    </source>
</evidence>
<gene>
    <name evidence="2" type="ORF">GXP70_24290</name>
</gene>
<evidence type="ECO:0000256" key="1">
    <source>
        <dbReference type="SAM" id="MobiDB-lite"/>
    </source>
</evidence>
<organism evidence="2 3">
    <name type="scientific">Paenibacillus lycopersici</name>
    <dbReference type="NCBI Taxonomy" id="2704462"/>
    <lineage>
        <taxon>Bacteria</taxon>
        <taxon>Bacillati</taxon>
        <taxon>Bacillota</taxon>
        <taxon>Bacilli</taxon>
        <taxon>Bacillales</taxon>
        <taxon>Paenibacillaceae</taxon>
        <taxon>Paenibacillus</taxon>
    </lineage>
</organism>
<dbReference type="EMBL" id="CP048209">
    <property type="protein sequence ID" value="QHT62793.1"/>
    <property type="molecule type" value="Genomic_DNA"/>
</dbReference>
<feature type="region of interest" description="Disordered" evidence="1">
    <location>
        <begin position="318"/>
        <end position="338"/>
    </location>
</feature>
<evidence type="ECO:0008006" key="4">
    <source>
        <dbReference type="Google" id="ProtNLM"/>
    </source>
</evidence>
<dbReference type="AlphaFoldDB" id="A0A6C0G3Z7"/>
<dbReference type="SUPFAM" id="SSF52540">
    <property type="entry name" value="P-loop containing nucleoside triphosphate hydrolases"/>
    <property type="match status" value="1"/>
</dbReference>
<evidence type="ECO:0000313" key="3">
    <source>
        <dbReference type="Proteomes" id="UP000476064"/>
    </source>
</evidence>